<accession>X0XQL2</accession>
<gene>
    <name evidence="6" type="ORF">S01H1_52013</name>
</gene>
<comment type="caution">
    <text evidence="6">The sequence shown here is derived from an EMBL/GenBank/DDBJ whole genome shotgun (WGS) entry which is preliminary data.</text>
</comment>
<dbReference type="PROSITE" id="PS50893">
    <property type="entry name" value="ABC_TRANSPORTER_2"/>
    <property type="match status" value="1"/>
</dbReference>
<protein>
    <recommendedName>
        <fullName evidence="5">ABC transporter domain-containing protein</fullName>
    </recommendedName>
</protein>
<feature type="domain" description="ABC transporter" evidence="5">
    <location>
        <begin position="21"/>
        <end position="260"/>
    </location>
</feature>
<evidence type="ECO:0000256" key="3">
    <source>
        <dbReference type="ARBA" id="ARBA00022741"/>
    </source>
</evidence>
<dbReference type="GO" id="GO:0016887">
    <property type="term" value="F:ATP hydrolysis activity"/>
    <property type="evidence" value="ECO:0007669"/>
    <property type="project" value="InterPro"/>
</dbReference>
<dbReference type="AlphaFoldDB" id="X0XQL2"/>
<evidence type="ECO:0000259" key="5">
    <source>
        <dbReference type="PROSITE" id="PS50893"/>
    </source>
</evidence>
<keyword evidence="4" id="KW-0067">ATP-binding</keyword>
<keyword evidence="1" id="KW-0813">Transport</keyword>
<name>X0XQL2_9ZZZZ</name>
<evidence type="ECO:0000313" key="6">
    <source>
        <dbReference type="EMBL" id="GAG27171.1"/>
    </source>
</evidence>
<evidence type="ECO:0000256" key="1">
    <source>
        <dbReference type="ARBA" id="ARBA00022448"/>
    </source>
</evidence>
<dbReference type="InterPro" id="IPR050107">
    <property type="entry name" value="ABC_carbohydrate_import_ATPase"/>
</dbReference>
<dbReference type="PANTHER" id="PTHR43790">
    <property type="entry name" value="CARBOHYDRATE TRANSPORT ATP-BINDING PROTEIN MG119-RELATED"/>
    <property type="match status" value="1"/>
</dbReference>
<evidence type="ECO:0000256" key="2">
    <source>
        <dbReference type="ARBA" id="ARBA00022737"/>
    </source>
</evidence>
<sequence>MVGGKPQELFPDFEPRTEERPKVLEVHQLSTVDGRLKDVSFTIGEGEVVGLTGLLGAGQSDVAHLLFGVERVGTQGTLLLDGKPYKPRSARQAIGCGLSLVPEERRSQGLVSEMRLWENIILPSLNRFVLDPISRLINYRKSRSETRRQMELLDIRATGPNQQVRYLSGGNQQKVVLAKWLLRNPRLLIMNDPTRGIDVAAKAEIYRLVRKLAAAGSAILFISSEVDELVGVCDRVLVMREGRLVAEFTGGELTAHRVME</sequence>
<dbReference type="Gene3D" id="3.40.50.300">
    <property type="entry name" value="P-loop containing nucleotide triphosphate hydrolases"/>
    <property type="match status" value="1"/>
</dbReference>
<feature type="non-terminal residue" evidence="6">
    <location>
        <position position="260"/>
    </location>
</feature>
<dbReference type="EMBL" id="BARS01033598">
    <property type="protein sequence ID" value="GAG27171.1"/>
    <property type="molecule type" value="Genomic_DNA"/>
</dbReference>
<dbReference type="GO" id="GO:0005524">
    <property type="term" value="F:ATP binding"/>
    <property type="evidence" value="ECO:0007669"/>
    <property type="project" value="UniProtKB-KW"/>
</dbReference>
<keyword evidence="2" id="KW-0677">Repeat</keyword>
<reference evidence="6" key="1">
    <citation type="journal article" date="2014" name="Front. Microbiol.">
        <title>High frequency of phylogenetically diverse reductive dehalogenase-homologous genes in deep subseafloor sedimentary metagenomes.</title>
        <authorList>
            <person name="Kawai M."/>
            <person name="Futagami T."/>
            <person name="Toyoda A."/>
            <person name="Takaki Y."/>
            <person name="Nishi S."/>
            <person name="Hori S."/>
            <person name="Arai W."/>
            <person name="Tsubouchi T."/>
            <person name="Morono Y."/>
            <person name="Uchiyama I."/>
            <person name="Ito T."/>
            <person name="Fujiyama A."/>
            <person name="Inagaki F."/>
            <person name="Takami H."/>
        </authorList>
    </citation>
    <scope>NUCLEOTIDE SEQUENCE</scope>
    <source>
        <strain evidence="6">Expedition CK06-06</strain>
    </source>
</reference>
<dbReference type="InterPro" id="IPR017871">
    <property type="entry name" value="ABC_transporter-like_CS"/>
</dbReference>
<keyword evidence="3" id="KW-0547">Nucleotide-binding</keyword>
<dbReference type="PANTHER" id="PTHR43790:SF9">
    <property type="entry name" value="GALACTOFURANOSE TRANSPORTER ATP-BINDING PROTEIN YTFR"/>
    <property type="match status" value="1"/>
</dbReference>
<proteinExistence type="predicted"/>
<evidence type="ECO:0000256" key="4">
    <source>
        <dbReference type="ARBA" id="ARBA00022840"/>
    </source>
</evidence>
<dbReference type="Pfam" id="PF00005">
    <property type="entry name" value="ABC_tran"/>
    <property type="match status" value="1"/>
</dbReference>
<organism evidence="6">
    <name type="scientific">marine sediment metagenome</name>
    <dbReference type="NCBI Taxonomy" id="412755"/>
    <lineage>
        <taxon>unclassified sequences</taxon>
        <taxon>metagenomes</taxon>
        <taxon>ecological metagenomes</taxon>
    </lineage>
</organism>
<dbReference type="InterPro" id="IPR027417">
    <property type="entry name" value="P-loop_NTPase"/>
</dbReference>
<dbReference type="SUPFAM" id="SSF52540">
    <property type="entry name" value="P-loop containing nucleoside triphosphate hydrolases"/>
    <property type="match status" value="1"/>
</dbReference>
<dbReference type="CDD" id="cd03215">
    <property type="entry name" value="ABC_Carb_Monos_II"/>
    <property type="match status" value="1"/>
</dbReference>
<dbReference type="InterPro" id="IPR003439">
    <property type="entry name" value="ABC_transporter-like_ATP-bd"/>
</dbReference>
<dbReference type="PROSITE" id="PS00211">
    <property type="entry name" value="ABC_TRANSPORTER_1"/>
    <property type="match status" value="1"/>
</dbReference>